<feature type="domain" description="CN hydrolase" evidence="2">
    <location>
        <begin position="4"/>
        <end position="248"/>
    </location>
</feature>
<dbReference type="Proteomes" id="UP000181909">
    <property type="component" value="Unassembled WGS sequence"/>
</dbReference>
<dbReference type="PROSITE" id="PS50263">
    <property type="entry name" value="CN_HYDROLASE"/>
    <property type="match status" value="1"/>
</dbReference>
<gene>
    <name evidence="3" type="ORF">SAMN02787144_1005335</name>
</gene>
<dbReference type="SUPFAM" id="SSF56317">
    <property type="entry name" value="Carbon-nitrogen hydrolase"/>
    <property type="match status" value="1"/>
</dbReference>
<dbReference type="Gene3D" id="3.60.110.10">
    <property type="entry name" value="Carbon-nitrogen hydrolase"/>
    <property type="match status" value="1"/>
</dbReference>
<dbReference type="AlphaFoldDB" id="A0A1K1ZGM8"/>
<evidence type="ECO:0000313" key="3">
    <source>
        <dbReference type="EMBL" id="SFX72844.1"/>
    </source>
</evidence>
<dbReference type="EMBL" id="FPJO01000005">
    <property type="protein sequence ID" value="SFX72844.1"/>
    <property type="molecule type" value="Genomic_DNA"/>
</dbReference>
<dbReference type="InterPro" id="IPR003010">
    <property type="entry name" value="C-N_Hydrolase"/>
</dbReference>
<protein>
    <submittedName>
        <fullName evidence="3">Predicted amidohydrolase</fullName>
    </submittedName>
</protein>
<dbReference type="InterPro" id="IPR050345">
    <property type="entry name" value="Aliph_Amidase/BUP"/>
</dbReference>
<sequence length="263" mass="29015">MTRLRIALANLEIPEGPEDSVVRAERAVRAAAAADARIVCFPEAYVPGYPWPPQSRKAVSPNFLEAAHERIAQAARESNIYVVLGTERYVSDKPRLTTLVLRPDGDRAGYQDKVQLDPAEDSTYEAGSDRRIFEVDGVRFGIVICHEGFRYPETVRWAVYNGAQLVFHPHYNEAEPDAFQPTEFADPRNSFHEKAFLCRAAENNCFVAAVNCASPGSPTTSAVVRPDGMLLSHQPYGQPGLLVCDIDPAEATPLLAQRLKTCS</sequence>
<dbReference type="STRING" id="1893.SAMN02787144_1005335"/>
<organism evidence="3 4">
    <name type="scientific">Streptomyces atratus</name>
    <dbReference type="NCBI Taxonomy" id="1893"/>
    <lineage>
        <taxon>Bacteria</taxon>
        <taxon>Bacillati</taxon>
        <taxon>Actinomycetota</taxon>
        <taxon>Actinomycetes</taxon>
        <taxon>Kitasatosporales</taxon>
        <taxon>Streptomycetaceae</taxon>
        <taxon>Streptomyces</taxon>
    </lineage>
</organism>
<keyword evidence="1 3" id="KW-0378">Hydrolase</keyword>
<proteinExistence type="predicted"/>
<dbReference type="PANTHER" id="PTHR43674:SF2">
    <property type="entry name" value="BETA-UREIDOPROPIONASE"/>
    <property type="match status" value="1"/>
</dbReference>
<dbReference type="GO" id="GO:0016811">
    <property type="term" value="F:hydrolase activity, acting on carbon-nitrogen (but not peptide) bonds, in linear amides"/>
    <property type="evidence" value="ECO:0007669"/>
    <property type="project" value="TreeGrafter"/>
</dbReference>
<evidence type="ECO:0000313" key="4">
    <source>
        <dbReference type="Proteomes" id="UP000181909"/>
    </source>
</evidence>
<accession>A0A1K1ZGM8</accession>
<dbReference type="OrthoDB" id="9811121at2"/>
<evidence type="ECO:0000256" key="1">
    <source>
        <dbReference type="ARBA" id="ARBA00022801"/>
    </source>
</evidence>
<dbReference type="Pfam" id="PF00795">
    <property type="entry name" value="CN_hydrolase"/>
    <property type="match status" value="1"/>
</dbReference>
<name>A0A1K1ZGM8_STRAR</name>
<dbReference type="CDD" id="cd07197">
    <property type="entry name" value="nitrilase"/>
    <property type="match status" value="1"/>
</dbReference>
<dbReference type="InterPro" id="IPR036526">
    <property type="entry name" value="C-N_Hydrolase_sf"/>
</dbReference>
<evidence type="ECO:0000259" key="2">
    <source>
        <dbReference type="PROSITE" id="PS50263"/>
    </source>
</evidence>
<dbReference type="PANTHER" id="PTHR43674">
    <property type="entry name" value="NITRILASE C965.09-RELATED"/>
    <property type="match status" value="1"/>
</dbReference>
<reference evidence="3 4" key="1">
    <citation type="submission" date="2016-11" db="EMBL/GenBank/DDBJ databases">
        <authorList>
            <person name="Jaros S."/>
            <person name="Januszkiewicz K."/>
            <person name="Wedrychowicz H."/>
        </authorList>
    </citation>
    <scope>NUCLEOTIDE SEQUENCE [LARGE SCALE GENOMIC DNA]</scope>
    <source>
        <strain evidence="3 4">OK807</strain>
    </source>
</reference>